<sequence>MDCSCWFVNGRGEPEQRRCSSGERQDQECRGFPDCGFVEGNVSHRDALAALQREREQGVERAAREEGMVSHIEGTSADDAKFLNEVNHGVKKT</sequence>
<dbReference type="EMBL" id="MHCN01000018">
    <property type="protein sequence ID" value="OGY21047.1"/>
    <property type="molecule type" value="Genomic_DNA"/>
</dbReference>
<dbReference type="AlphaFoldDB" id="A0A1G1W0X4"/>
<evidence type="ECO:0000313" key="1">
    <source>
        <dbReference type="EMBL" id="OGY21047.1"/>
    </source>
</evidence>
<reference evidence="1 2" key="1">
    <citation type="journal article" date="2016" name="Nat. Commun.">
        <title>Thousands of microbial genomes shed light on interconnected biogeochemical processes in an aquifer system.</title>
        <authorList>
            <person name="Anantharaman K."/>
            <person name="Brown C.T."/>
            <person name="Hug L.A."/>
            <person name="Sharon I."/>
            <person name="Castelle C.J."/>
            <person name="Probst A.J."/>
            <person name="Thomas B.C."/>
            <person name="Singh A."/>
            <person name="Wilkins M.J."/>
            <person name="Karaoz U."/>
            <person name="Brodie E.L."/>
            <person name="Williams K.H."/>
            <person name="Hubbard S.S."/>
            <person name="Banfield J.F."/>
        </authorList>
    </citation>
    <scope>NUCLEOTIDE SEQUENCE [LARGE SCALE GENOMIC DNA]</scope>
</reference>
<proteinExistence type="predicted"/>
<dbReference type="STRING" id="1802591.A2113_02870"/>
<comment type="caution">
    <text evidence="1">The sequence shown here is derived from an EMBL/GenBank/DDBJ whole genome shotgun (WGS) entry which is preliminary data.</text>
</comment>
<evidence type="ECO:0000313" key="2">
    <source>
        <dbReference type="Proteomes" id="UP000176299"/>
    </source>
</evidence>
<name>A0A1G1W0X4_9BACT</name>
<protein>
    <submittedName>
        <fullName evidence="1">Uncharacterized protein</fullName>
    </submittedName>
</protein>
<accession>A0A1G1W0X4</accession>
<dbReference type="Proteomes" id="UP000176299">
    <property type="component" value="Unassembled WGS sequence"/>
</dbReference>
<gene>
    <name evidence="1" type="ORF">A2113_02870</name>
</gene>
<organism evidence="1 2">
    <name type="scientific">Candidatus Woykebacteria bacterium GWA1_44_8</name>
    <dbReference type="NCBI Taxonomy" id="1802591"/>
    <lineage>
        <taxon>Bacteria</taxon>
        <taxon>Candidatus Woykeibacteriota</taxon>
    </lineage>
</organism>